<reference evidence="2 3" key="1">
    <citation type="submission" date="2021-03" db="EMBL/GenBank/DDBJ databases">
        <title>Assistant Professor.</title>
        <authorList>
            <person name="Huq M.A."/>
        </authorList>
    </citation>
    <scope>NUCLEOTIDE SEQUENCE [LARGE SCALE GENOMIC DNA]</scope>
    <source>
        <strain evidence="2 3">MAH-29</strain>
    </source>
</reference>
<accession>A0ABS3YTP8</accession>
<name>A0ABS3YTP8_9BACT</name>
<organism evidence="2 3">
    <name type="scientific">Niastella soli</name>
    <dbReference type="NCBI Taxonomy" id="2821487"/>
    <lineage>
        <taxon>Bacteria</taxon>
        <taxon>Pseudomonadati</taxon>
        <taxon>Bacteroidota</taxon>
        <taxon>Chitinophagia</taxon>
        <taxon>Chitinophagales</taxon>
        <taxon>Chitinophagaceae</taxon>
        <taxon>Niastella</taxon>
    </lineage>
</organism>
<dbReference type="Pfam" id="PF13583">
    <property type="entry name" value="Reprolysin_4"/>
    <property type="match status" value="1"/>
</dbReference>
<keyword evidence="2" id="KW-0645">Protease</keyword>
<dbReference type="SUPFAM" id="SSF55486">
    <property type="entry name" value="Metalloproteases ('zincins'), catalytic domain"/>
    <property type="match status" value="1"/>
</dbReference>
<dbReference type="Gene3D" id="2.60.40.10">
    <property type="entry name" value="Immunoglobulins"/>
    <property type="match status" value="1"/>
</dbReference>
<evidence type="ECO:0000259" key="1">
    <source>
        <dbReference type="Pfam" id="PF18962"/>
    </source>
</evidence>
<feature type="domain" description="Secretion system C-terminal sorting" evidence="1">
    <location>
        <begin position="1027"/>
        <end position="1102"/>
    </location>
</feature>
<dbReference type="InterPro" id="IPR013783">
    <property type="entry name" value="Ig-like_fold"/>
</dbReference>
<dbReference type="Proteomes" id="UP000677244">
    <property type="component" value="Unassembled WGS sequence"/>
</dbReference>
<dbReference type="NCBIfam" id="TIGR04183">
    <property type="entry name" value="Por_Secre_tail"/>
    <property type="match status" value="1"/>
</dbReference>
<dbReference type="InterPro" id="IPR026444">
    <property type="entry name" value="Secre_tail"/>
</dbReference>
<dbReference type="GO" id="GO:0008237">
    <property type="term" value="F:metallopeptidase activity"/>
    <property type="evidence" value="ECO:0007669"/>
    <property type="project" value="UniProtKB-KW"/>
</dbReference>
<sequence length="1104" mass="115207">MAQDGLWTPVSKNSIQPYFNGRSTASPLPDNFELVKLNRSQLKQLQLRTPLVKLGERSNVSPAGISFPLPVAGQSLASGLIESPILSNDLSKQLTGFKTYELKDPATNVLQGRISITSQGISGLIFTDKGSAYISPVSPDYPDVHMVYYVKDQPVTKPVQCGAKEVVEGKTGAGARVASVLASDCSLRNYRLAVAATGEYTQWAGSQAQALTYIGILVNDVTAIYERDAGITFTLVTNNSLIFTDPATDPYITVGFPDMGILDDNTARLDMVLGSANYDQGILLNRAWNGGLAYMSAVCNNSLKGGAAAGLTFGTGSNPTNGPQGPIFTGTVAHEMAHMFSADHTMASGNSSCGGGNVNPPTGYEPGGGSTIMAYAGSCGLPDAYQNNSDLYFHGYSILQIANYSVNSATCRTPTPMSNAAPAVSVAAAAYTIPVSTPFMLTATGTDANNATLYYCWEQLDAPSAATSGTPSAAAATGPLFRSYPPTTTNTRVFPRMSDLVSGAAHPFDVLPSISRALHFQVMVRDAASGGGCTAQTTVTVNTSAAGGAFTVTSQNATTTWTANGSNTATVTWNVAGTNAAPVNCSNVDIILSKDGGVTYTDTLVANTANDGTETFTVPNLPTSLGRVMVKARGNIFFNINSATITISSSCSANGATFTPGASVTAAAGNASLDLSLSPVYGAAVPISGQLAPADPSTGLVTRDVSGSSCVYYGGNVFRYDTYQFTPGVTGSYTFNRAGGTDPDITFVLVSGNFNASVPCTNFINSSTLSDGSTINSYSATLTAGIYYTMAVGTFDVGFPSLTANYTISVTPPAGGGLFNNTPNPGAGFNYTYVIVDNATGLIKAFDPSADLSNAASYPVGSTYTIYGLSYSNAVSLATLGTYVGSSYASFRDVLLFNPSALCGNASANNLQVMVTAVLTSAQLLPLTATKADNAVNLKWANTSSEKTSYFEIWRSADGTNFNELIGTVPVQNSFSSHIDYQLNDNAPLAAWNYYRVKQFDVAGNVTMSNIARVNMQENAASSALTVYPNPVRSTLTLAYHANSIETVGVRVLNSKGSLVYQHVFAAQTGANQYSIPAAALAKGVYIVQLVSNAGSYTSRFVKE</sequence>
<keyword evidence="2" id="KW-0482">Metalloprotease</keyword>
<dbReference type="RefSeq" id="WP_209139349.1">
    <property type="nucleotide sequence ID" value="NZ_JAGHKO010000002.1"/>
</dbReference>
<protein>
    <submittedName>
        <fullName evidence="2">Zinc-dependent metalloprotease</fullName>
    </submittedName>
</protein>
<keyword evidence="2" id="KW-0378">Hydrolase</keyword>
<dbReference type="EMBL" id="JAGHKO010000002">
    <property type="protein sequence ID" value="MBO9201291.1"/>
    <property type="molecule type" value="Genomic_DNA"/>
</dbReference>
<dbReference type="Gene3D" id="3.40.390.10">
    <property type="entry name" value="Collagenase (Catalytic Domain)"/>
    <property type="match status" value="1"/>
</dbReference>
<keyword evidence="3" id="KW-1185">Reference proteome</keyword>
<proteinExistence type="predicted"/>
<gene>
    <name evidence="2" type="ORF">J7I42_13505</name>
</gene>
<evidence type="ECO:0000313" key="3">
    <source>
        <dbReference type="Proteomes" id="UP000677244"/>
    </source>
</evidence>
<evidence type="ECO:0000313" key="2">
    <source>
        <dbReference type="EMBL" id="MBO9201291.1"/>
    </source>
</evidence>
<comment type="caution">
    <text evidence="2">The sequence shown here is derived from an EMBL/GenBank/DDBJ whole genome shotgun (WGS) entry which is preliminary data.</text>
</comment>
<dbReference type="InterPro" id="IPR024079">
    <property type="entry name" value="MetalloPept_cat_dom_sf"/>
</dbReference>
<dbReference type="Pfam" id="PF18962">
    <property type="entry name" value="Por_Secre_tail"/>
    <property type="match status" value="1"/>
</dbReference>